<evidence type="ECO:0000313" key="3">
    <source>
        <dbReference type="Proteomes" id="UP001066276"/>
    </source>
</evidence>
<keyword evidence="3" id="KW-1185">Reference proteome</keyword>
<feature type="region of interest" description="Disordered" evidence="1">
    <location>
        <begin position="91"/>
        <end position="156"/>
    </location>
</feature>
<evidence type="ECO:0000256" key="1">
    <source>
        <dbReference type="SAM" id="MobiDB-lite"/>
    </source>
</evidence>
<organism evidence="2 3">
    <name type="scientific">Pleurodeles waltl</name>
    <name type="common">Iberian ribbed newt</name>
    <dbReference type="NCBI Taxonomy" id="8319"/>
    <lineage>
        <taxon>Eukaryota</taxon>
        <taxon>Metazoa</taxon>
        <taxon>Chordata</taxon>
        <taxon>Craniata</taxon>
        <taxon>Vertebrata</taxon>
        <taxon>Euteleostomi</taxon>
        <taxon>Amphibia</taxon>
        <taxon>Batrachia</taxon>
        <taxon>Caudata</taxon>
        <taxon>Salamandroidea</taxon>
        <taxon>Salamandridae</taxon>
        <taxon>Pleurodelinae</taxon>
        <taxon>Pleurodeles</taxon>
    </lineage>
</organism>
<feature type="compositionally biased region" description="Polar residues" evidence="1">
    <location>
        <begin position="221"/>
        <end position="233"/>
    </location>
</feature>
<accession>A0AAV7T675</accession>
<reference evidence="2" key="1">
    <citation type="journal article" date="2022" name="bioRxiv">
        <title>Sequencing and chromosome-scale assembly of the giantPleurodeles waltlgenome.</title>
        <authorList>
            <person name="Brown T."/>
            <person name="Elewa A."/>
            <person name="Iarovenko S."/>
            <person name="Subramanian E."/>
            <person name="Araus A.J."/>
            <person name="Petzold A."/>
            <person name="Susuki M."/>
            <person name="Suzuki K.-i.T."/>
            <person name="Hayashi T."/>
            <person name="Toyoda A."/>
            <person name="Oliveira C."/>
            <person name="Osipova E."/>
            <person name="Leigh N.D."/>
            <person name="Simon A."/>
            <person name="Yun M.H."/>
        </authorList>
    </citation>
    <scope>NUCLEOTIDE SEQUENCE</scope>
    <source>
        <strain evidence="2">20211129_DDA</strain>
        <tissue evidence="2">Liver</tissue>
    </source>
</reference>
<sequence>MTGGRSSTKNSGKPARQLLFSDTLLHSMVPPSALVAQQAARHHTMTDSAQESTVDRILQELSAGDVAQTFDPPLEFQRAHRWHQEIRCGQPRPHDHCLPPPSYASPPAHTVSPHTQSLSDGRTGDLDISGLSKETSEQRRCIPGPPTQATPDGGEIWPVRTGENVDYDPVDPTLFSGWPPTYGHLNPDSTSGSTCNGLECSAPWPRPRRVGVRPPPYRLPSQGTKSGKTYEQP</sequence>
<evidence type="ECO:0000313" key="2">
    <source>
        <dbReference type="EMBL" id="KAJ1171890.1"/>
    </source>
</evidence>
<dbReference type="EMBL" id="JANPWB010000007">
    <property type="protein sequence ID" value="KAJ1171890.1"/>
    <property type="molecule type" value="Genomic_DNA"/>
</dbReference>
<proteinExistence type="predicted"/>
<name>A0AAV7T675_PLEWA</name>
<comment type="caution">
    <text evidence="2">The sequence shown here is derived from an EMBL/GenBank/DDBJ whole genome shotgun (WGS) entry which is preliminary data.</text>
</comment>
<dbReference type="AlphaFoldDB" id="A0AAV7T675"/>
<gene>
    <name evidence="2" type="ORF">NDU88_003747</name>
</gene>
<protein>
    <submittedName>
        <fullName evidence="2">Uncharacterized protein</fullName>
    </submittedName>
</protein>
<dbReference type="Proteomes" id="UP001066276">
    <property type="component" value="Chromosome 4_1"/>
</dbReference>
<feature type="region of interest" description="Disordered" evidence="1">
    <location>
        <begin position="188"/>
        <end position="233"/>
    </location>
</feature>